<dbReference type="InterPro" id="IPR036420">
    <property type="entry name" value="BRCT_dom_sf"/>
</dbReference>
<evidence type="ECO:0000313" key="1">
    <source>
        <dbReference type="EMBL" id="EME85218.1"/>
    </source>
</evidence>
<dbReference type="GeneID" id="19342323"/>
<evidence type="ECO:0000313" key="2">
    <source>
        <dbReference type="Proteomes" id="UP000016932"/>
    </source>
</evidence>
<dbReference type="STRING" id="383855.M3B7C2"/>
<dbReference type="OrthoDB" id="446168at2759"/>
<dbReference type="Proteomes" id="UP000016932">
    <property type="component" value="Unassembled WGS sequence"/>
</dbReference>
<evidence type="ECO:0008006" key="3">
    <source>
        <dbReference type="Google" id="ProtNLM"/>
    </source>
</evidence>
<dbReference type="EMBL" id="KB446557">
    <property type="protein sequence ID" value="EME85218.1"/>
    <property type="molecule type" value="Genomic_DNA"/>
</dbReference>
<organism evidence="1 2">
    <name type="scientific">Pseudocercospora fijiensis (strain CIRAD86)</name>
    <name type="common">Black leaf streak disease fungus</name>
    <name type="synonym">Mycosphaerella fijiensis</name>
    <dbReference type="NCBI Taxonomy" id="383855"/>
    <lineage>
        <taxon>Eukaryota</taxon>
        <taxon>Fungi</taxon>
        <taxon>Dikarya</taxon>
        <taxon>Ascomycota</taxon>
        <taxon>Pezizomycotina</taxon>
        <taxon>Dothideomycetes</taxon>
        <taxon>Dothideomycetidae</taxon>
        <taxon>Mycosphaerellales</taxon>
        <taxon>Mycosphaerellaceae</taxon>
        <taxon>Pseudocercospora</taxon>
    </lineage>
</organism>
<gene>
    <name evidence="1" type="ORF">MYCFIDRAFT_85256</name>
</gene>
<reference evidence="1 2" key="1">
    <citation type="journal article" date="2012" name="PLoS Pathog.">
        <title>Diverse lifestyles and strategies of plant pathogenesis encoded in the genomes of eighteen Dothideomycetes fungi.</title>
        <authorList>
            <person name="Ohm R.A."/>
            <person name="Feau N."/>
            <person name="Henrissat B."/>
            <person name="Schoch C.L."/>
            <person name="Horwitz B.A."/>
            <person name="Barry K.W."/>
            <person name="Condon B.J."/>
            <person name="Copeland A.C."/>
            <person name="Dhillon B."/>
            <person name="Glaser F."/>
            <person name="Hesse C.N."/>
            <person name="Kosti I."/>
            <person name="LaButti K."/>
            <person name="Lindquist E.A."/>
            <person name="Lucas S."/>
            <person name="Salamov A.A."/>
            <person name="Bradshaw R.E."/>
            <person name="Ciuffetti L."/>
            <person name="Hamelin R.C."/>
            <person name="Kema G.H.J."/>
            <person name="Lawrence C."/>
            <person name="Scott J.A."/>
            <person name="Spatafora J.W."/>
            <person name="Turgeon B.G."/>
            <person name="de Wit P.J.G.M."/>
            <person name="Zhong S."/>
            <person name="Goodwin S.B."/>
            <person name="Grigoriev I.V."/>
        </authorList>
    </citation>
    <scope>NUCLEOTIDE SEQUENCE [LARGE SCALE GENOMIC DNA]</scope>
    <source>
        <strain evidence="1 2">CIRAD86</strain>
    </source>
</reference>
<dbReference type="RefSeq" id="XP_007925663.1">
    <property type="nucleotide sequence ID" value="XM_007927472.1"/>
</dbReference>
<dbReference type="KEGG" id="pfj:MYCFIDRAFT_85256"/>
<name>M3B7C2_PSEFD</name>
<dbReference type="AlphaFoldDB" id="M3B7C2"/>
<dbReference type="VEuPathDB" id="FungiDB:MYCFIDRAFT_85256"/>
<protein>
    <recommendedName>
        <fullName evidence="3">BRCT domain-containing protein</fullName>
    </recommendedName>
</protein>
<sequence length="251" mass="27551">MSHFSMSSIPLMAAHEFGNLSSASSLSPPPQVFVLERHEYGEMYGEDGTQQTIAIYSSLGAAIEAARNLAEDEASQYDSDFNVEEDVGRPGHYHLSYAFDFDDYYSISFNVFPKALHGSLDMHHNAMAYHHHTQAQPPASTYGPMITIPQGRRLLRGAKFMFTGTLHSMARDSAIAAVDVYGGQMAADNSSVDYAVVGSNPHPDLGLEVVDERTFHKILVDGVPPNKILRHERLREINSGASSPLGLPPRM</sequence>
<accession>M3B7C2</accession>
<dbReference type="HOGENOM" id="CLU_1107512_0_0_1"/>
<proteinExistence type="predicted"/>
<dbReference type="Gene3D" id="3.40.50.10190">
    <property type="entry name" value="BRCT domain"/>
    <property type="match status" value="1"/>
</dbReference>
<keyword evidence="2" id="KW-1185">Reference proteome</keyword>